<dbReference type="PANTHER" id="PTHR10098">
    <property type="entry name" value="RAPSYN-RELATED"/>
    <property type="match status" value="1"/>
</dbReference>
<evidence type="ECO:0000313" key="5">
    <source>
        <dbReference type="Proteomes" id="UP000011135"/>
    </source>
</evidence>
<evidence type="ECO:0000259" key="3">
    <source>
        <dbReference type="Pfam" id="PF12770"/>
    </source>
</evidence>
<dbReference type="RefSeq" id="WP_009578997.1">
    <property type="nucleotide sequence ID" value="NZ_AMZN01000023.1"/>
</dbReference>
<dbReference type="Gene3D" id="1.25.40.10">
    <property type="entry name" value="Tetratricopeptide repeat domain"/>
    <property type="match status" value="2"/>
</dbReference>
<protein>
    <recommendedName>
        <fullName evidence="3">CHAT domain-containing protein</fullName>
    </recommendedName>
</protein>
<dbReference type="Pfam" id="PF13374">
    <property type="entry name" value="TPR_10"/>
    <property type="match status" value="1"/>
</dbReference>
<dbReference type="EMBL" id="AMZN01000023">
    <property type="protein sequence ID" value="ELR72408.1"/>
    <property type="molecule type" value="Genomic_DNA"/>
</dbReference>
<dbReference type="eggNOG" id="COG4995">
    <property type="taxonomic scope" value="Bacteria"/>
</dbReference>
<keyword evidence="1" id="KW-0802">TPR repeat</keyword>
<organism evidence="4 5">
    <name type="scientific">Fulvivirga imtechensis AK7</name>
    <dbReference type="NCBI Taxonomy" id="1237149"/>
    <lineage>
        <taxon>Bacteria</taxon>
        <taxon>Pseudomonadati</taxon>
        <taxon>Bacteroidota</taxon>
        <taxon>Cytophagia</taxon>
        <taxon>Cytophagales</taxon>
        <taxon>Fulvivirgaceae</taxon>
        <taxon>Fulvivirga</taxon>
    </lineage>
</organism>
<comment type="caution">
    <text evidence="4">The sequence shown here is derived from an EMBL/GenBank/DDBJ whole genome shotgun (WGS) entry which is preliminary data.</text>
</comment>
<feature type="repeat" description="TPR" evidence="1">
    <location>
        <begin position="253"/>
        <end position="286"/>
    </location>
</feature>
<dbReference type="PROSITE" id="PS50005">
    <property type="entry name" value="TPR"/>
    <property type="match status" value="3"/>
</dbReference>
<name>L8JW33_9BACT</name>
<feature type="signal peptide" evidence="2">
    <location>
        <begin position="1"/>
        <end position="18"/>
    </location>
</feature>
<dbReference type="Pfam" id="PF13181">
    <property type="entry name" value="TPR_8"/>
    <property type="match status" value="1"/>
</dbReference>
<accession>L8JW33</accession>
<feature type="domain" description="CHAT" evidence="3">
    <location>
        <begin position="561"/>
        <end position="840"/>
    </location>
</feature>
<keyword evidence="2" id="KW-0732">Signal</keyword>
<dbReference type="PROSITE" id="PS51257">
    <property type="entry name" value="PROKAR_LIPOPROTEIN"/>
    <property type="match status" value="1"/>
</dbReference>
<dbReference type="Pfam" id="PF12770">
    <property type="entry name" value="CHAT"/>
    <property type="match status" value="1"/>
</dbReference>
<dbReference type="Proteomes" id="UP000011135">
    <property type="component" value="Unassembled WGS sequence"/>
</dbReference>
<dbReference type="eggNOG" id="COG0457">
    <property type="taxonomic scope" value="Bacteria"/>
</dbReference>
<dbReference type="OrthoDB" id="9771112at2"/>
<dbReference type="InterPro" id="IPR019734">
    <property type="entry name" value="TPR_rpt"/>
</dbReference>
<dbReference type="AlphaFoldDB" id="L8JW33"/>
<dbReference type="InterPro" id="IPR024983">
    <property type="entry name" value="CHAT_dom"/>
</dbReference>
<evidence type="ECO:0000256" key="2">
    <source>
        <dbReference type="SAM" id="SignalP"/>
    </source>
</evidence>
<sequence length="840" mass="95255">MHYRLLFILLFTAACLQAQTNCNQLRTLLENGDIETAVEAIREIKTPEAACNIVIGEVYLQKGRNDLAMQFFEKALQQSKKDTEDQAAALNNLGLVFWNTGNYYEAKEYILQALNIRKKIYGNTHEKIAASYNDLGLVSTDEDAALENYEKSLAIYEKLYQSKEHRKIAQSKTNIGIIYRQMEFYGDAQNHFNDALKIWQSLHPEGHPNEGFILTNIGRTYQLLGDMDAAELHYGKALAIYKKHYGQKHPEVASTYNLIGNIYNIRGKFEEAIGEYQRALIANSIYFDDQNIETNPSVNQYFNANTLLNSLYYKAQAFEDLHLSYSLKFKDLKYSLSTLQSADSLIDNLRQISTNEADKLALGEVASQVYENGVRLCHYMAEVSVKKDPYYELSFYFAEKSKAAVLLEAISNASAKSYANIPDEKLAEESELQSEIAYYEQKLAQKPDEETEKRYRQQLFELKQRYSRFVQSLETEYPQYFNLKYNVHIPTVKEIQKGMGEQTSLISYFIADRNQRLYIYQMTKDKFRADNVPQTENFNRYISGLRNSIYFKDDDVYHFTASQLYNILFPATPGKNIKSLVVIPSGRLGTIPFEALLTKSSKSALDYSSNNYLAKGYAVSYQYAAALYIQNKNKPLSEGKSNALLCAPVTFKNLSDLPATNDEVNKLQNIFTGKSIDPEILLEADASEALIRSKDLSLYRYLHFATHGVVNETNPALSRIFLKETSDHDGNLYSGEIYNLKLEADLVTLSACETGLGKISKGEGIIGLSRALLYAGANNVVVSLWNVADASTSDLMTSFYNNLSGANFSQALQKAKLDMINSSSEYSKPYYWAPFVLIGE</sequence>
<evidence type="ECO:0000256" key="1">
    <source>
        <dbReference type="PROSITE-ProRule" id="PRU00339"/>
    </source>
</evidence>
<proteinExistence type="predicted"/>
<dbReference type="InterPro" id="IPR011990">
    <property type="entry name" value="TPR-like_helical_dom_sf"/>
</dbReference>
<reference evidence="4 5" key="1">
    <citation type="submission" date="2012-12" db="EMBL/GenBank/DDBJ databases">
        <title>Genome assembly of Fulvivirga imtechensis AK7.</title>
        <authorList>
            <person name="Nupur N."/>
            <person name="Khatri I."/>
            <person name="Kumar R."/>
            <person name="Subramanian S."/>
            <person name="Pinnaka A."/>
        </authorList>
    </citation>
    <scope>NUCLEOTIDE SEQUENCE [LARGE SCALE GENOMIC DNA]</scope>
    <source>
        <strain evidence="4 5">AK7</strain>
    </source>
</reference>
<feature type="chain" id="PRO_5003993494" description="CHAT domain-containing protein" evidence="2">
    <location>
        <begin position="19"/>
        <end position="840"/>
    </location>
</feature>
<dbReference type="SUPFAM" id="SSF48452">
    <property type="entry name" value="TPR-like"/>
    <property type="match status" value="2"/>
</dbReference>
<keyword evidence="5" id="KW-1185">Reference proteome</keyword>
<dbReference type="PATRIC" id="fig|1237149.3.peg.1518"/>
<dbReference type="SMART" id="SM00028">
    <property type="entry name" value="TPR"/>
    <property type="match status" value="6"/>
</dbReference>
<gene>
    <name evidence="4" type="ORF">C900_01564</name>
</gene>
<dbReference type="Pfam" id="PF13424">
    <property type="entry name" value="TPR_12"/>
    <property type="match status" value="2"/>
</dbReference>
<feature type="repeat" description="TPR" evidence="1">
    <location>
        <begin position="49"/>
        <end position="82"/>
    </location>
</feature>
<evidence type="ECO:0000313" key="4">
    <source>
        <dbReference type="EMBL" id="ELR72408.1"/>
    </source>
</evidence>
<dbReference type="STRING" id="1237149.C900_01564"/>
<feature type="repeat" description="TPR" evidence="1">
    <location>
        <begin position="87"/>
        <end position="120"/>
    </location>
</feature>